<feature type="non-terminal residue" evidence="2">
    <location>
        <position position="278"/>
    </location>
</feature>
<protein>
    <submittedName>
        <fullName evidence="2">Uncharacterized protein</fullName>
    </submittedName>
</protein>
<evidence type="ECO:0000313" key="3">
    <source>
        <dbReference type="Proteomes" id="UP000822688"/>
    </source>
</evidence>
<gene>
    <name evidence="2" type="ORF">KC19_8G133200</name>
</gene>
<accession>A0A8T0H0R6</accession>
<feature type="region of interest" description="Disordered" evidence="1">
    <location>
        <begin position="203"/>
        <end position="278"/>
    </location>
</feature>
<feature type="compositionally biased region" description="Low complexity" evidence="1">
    <location>
        <begin position="267"/>
        <end position="278"/>
    </location>
</feature>
<evidence type="ECO:0000313" key="2">
    <source>
        <dbReference type="EMBL" id="KAG0564713.1"/>
    </source>
</evidence>
<name>A0A8T0H0R6_CERPU</name>
<organism evidence="2 3">
    <name type="scientific">Ceratodon purpureus</name>
    <name type="common">Fire moss</name>
    <name type="synonym">Dicranum purpureum</name>
    <dbReference type="NCBI Taxonomy" id="3225"/>
    <lineage>
        <taxon>Eukaryota</taxon>
        <taxon>Viridiplantae</taxon>
        <taxon>Streptophyta</taxon>
        <taxon>Embryophyta</taxon>
        <taxon>Bryophyta</taxon>
        <taxon>Bryophytina</taxon>
        <taxon>Bryopsida</taxon>
        <taxon>Dicranidae</taxon>
        <taxon>Pseudoditrichales</taxon>
        <taxon>Ditrichaceae</taxon>
        <taxon>Ceratodon</taxon>
    </lineage>
</organism>
<keyword evidence="3" id="KW-1185">Reference proteome</keyword>
<dbReference type="Proteomes" id="UP000822688">
    <property type="component" value="Chromosome 8"/>
</dbReference>
<reference evidence="2" key="1">
    <citation type="submission" date="2020-06" db="EMBL/GenBank/DDBJ databases">
        <title>WGS assembly of Ceratodon purpureus strain R40.</title>
        <authorList>
            <person name="Carey S.B."/>
            <person name="Jenkins J."/>
            <person name="Shu S."/>
            <person name="Lovell J.T."/>
            <person name="Sreedasyam A."/>
            <person name="Maumus F."/>
            <person name="Tiley G.P."/>
            <person name="Fernandez-Pozo N."/>
            <person name="Barry K."/>
            <person name="Chen C."/>
            <person name="Wang M."/>
            <person name="Lipzen A."/>
            <person name="Daum C."/>
            <person name="Saski C.A."/>
            <person name="Payton A.C."/>
            <person name="Mcbreen J.C."/>
            <person name="Conrad R.E."/>
            <person name="Kollar L.M."/>
            <person name="Olsson S."/>
            <person name="Huttunen S."/>
            <person name="Landis J.B."/>
            <person name="Wickett N.J."/>
            <person name="Johnson M.G."/>
            <person name="Rensing S.A."/>
            <person name="Grimwood J."/>
            <person name="Schmutz J."/>
            <person name="Mcdaniel S.F."/>
        </authorList>
    </citation>
    <scope>NUCLEOTIDE SEQUENCE</scope>
    <source>
        <strain evidence="2">R40</strain>
    </source>
</reference>
<evidence type="ECO:0000256" key="1">
    <source>
        <dbReference type="SAM" id="MobiDB-lite"/>
    </source>
</evidence>
<comment type="caution">
    <text evidence="2">The sequence shown here is derived from an EMBL/GenBank/DDBJ whole genome shotgun (WGS) entry which is preliminary data.</text>
</comment>
<dbReference type="AlphaFoldDB" id="A0A8T0H0R6"/>
<dbReference type="EMBL" id="CM026429">
    <property type="protein sequence ID" value="KAG0564713.1"/>
    <property type="molecule type" value="Genomic_DNA"/>
</dbReference>
<sequence length="278" mass="30775">MCTLASRKNAIVIAKNHKPAPLDLQSNGQQLQNPRILVRNHHSRPIFYKKLLTLFYFISLPSLSSTVNTNPRTEINNQQQTNVITVSHAQTYRETDRNEKDIMAPNKSFYLSKLCKIDVPAKETASVVKEDDVGDLAKLPDLDALIVGVAEGCASAVKFAPAKKTENTFVDRSLERQTLGFEGVEALIRYLCYRRRVNISEDTPAAEEESTSVKITVTEEEATPGSSKQEPVQILGGGVSLTQRTVDALPKRRSAQRRLGVGEKHAAATTRTTNTRSK</sequence>
<proteinExistence type="predicted"/>